<reference evidence="12 13" key="1">
    <citation type="journal article" date="2012" name="J. Bacteriol.">
        <title>Draft Genome Sequence of the Purple Photosynthetic Bacterium Phaeospirillum molischianum DSM120, a Particularly Versatile Bacterium.</title>
        <authorList>
            <person name="Duquesne K."/>
            <person name="Prima V."/>
            <person name="Ji B."/>
            <person name="Rouy Z."/>
            <person name="Medigue C."/>
            <person name="Talla E."/>
            <person name="Sturgis J.N."/>
        </authorList>
    </citation>
    <scope>NUCLEOTIDE SEQUENCE [LARGE SCALE GENOMIC DNA]</scope>
    <source>
        <strain evidence="13">DSM120</strain>
    </source>
</reference>
<dbReference type="GO" id="GO:0016780">
    <property type="term" value="F:phosphotransferase activity, for other substituted phosphate groups"/>
    <property type="evidence" value="ECO:0007669"/>
    <property type="project" value="TreeGrafter"/>
</dbReference>
<comment type="similarity">
    <text evidence="3">Belongs to the bacterial sugar transferase family.</text>
</comment>
<dbReference type="NCBIfam" id="TIGR03025">
    <property type="entry name" value="EPS_sugtrans"/>
    <property type="match status" value="1"/>
</dbReference>
<comment type="caution">
    <text evidence="12">The sequence shown here is derived from an EMBL/GenBank/DDBJ whole genome shotgun (WGS) entry which is preliminary data.</text>
</comment>
<dbReference type="STRING" id="1150626.PHAMO_270219"/>
<organism evidence="12 13">
    <name type="scientific">Magnetospirillum molischianum DSM 120</name>
    <dbReference type="NCBI Taxonomy" id="1150626"/>
    <lineage>
        <taxon>Bacteria</taxon>
        <taxon>Pseudomonadati</taxon>
        <taxon>Pseudomonadota</taxon>
        <taxon>Alphaproteobacteria</taxon>
        <taxon>Rhodospirillales</taxon>
        <taxon>Rhodospirillaceae</taxon>
        <taxon>Magnetospirillum</taxon>
    </lineage>
</organism>
<name>H8FSP0_MAGML</name>
<feature type="transmembrane region" description="Helical" evidence="10">
    <location>
        <begin position="228"/>
        <end position="253"/>
    </location>
</feature>
<evidence type="ECO:0000256" key="2">
    <source>
        <dbReference type="ARBA" id="ARBA00004236"/>
    </source>
</evidence>
<evidence type="ECO:0000256" key="9">
    <source>
        <dbReference type="ARBA" id="ARBA00023169"/>
    </source>
</evidence>
<dbReference type="RefSeq" id="WP_002728425.1">
    <property type="nucleotide sequence ID" value="NZ_CAHP01000020.1"/>
</dbReference>
<feature type="domain" description="Bacterial sugar transferase" evidence="11">
    <location>
        <begin position="276"/>
        <end position="466"/>
    </location>
</feature>
<comment type="subcellular location">
    <subcellularLocation>
        <location evidence="2">Cell membrane</location>
    </subcellularLocation>
    <subcellularLocation>
        <location evidence="1">Membrane</location>
        <topology evidence="1">Multi-pass membrane protein</topology>
    </subcellularLocation>
</comment>
<dbReference type="Pfam" id="PF02397">
    <property type="entry name" value="Bac_transf"/>
    <property type="match status" value="1"/>
</dbReference>
<evidence type="ECO:0000313" key="13">
    <source>
        <dbReference type="Proteomes" id="UP000004169"/>
    </source>
</evidence>
<keyword evidence="7 10" id="KW-1133">Transmembrane helix</keyword>
<dbReference type="Pfam" id="PF13727">
    <property type="entry name" value="CoA_binding_3"/>
    <property type="match status" value="1"/>
</dbReference>
<evidence type="ECO:0000256" key="8">
    <source>
        <dbReference type="ARBA" id="ARBA00023136"/>
    </source>
</evidence>
<keyword evidence="9" id="KW-0270">Exopolysaccharide synthesis</keyword>
<keyword evidence="8 10" id="KW-0472">Membrane</keyword>
<dbReference type="GO" id="GO:0000271">
    <property type="term" value="P:polysaccharide biosynthetic process"/>
    <property type="evidence" value="ECO:0007669"/>
    <property type="project" value="UniProtKB-KW"/>
</dbReference>
<evidence type="ECO:0000256" key="3">
    <source>
        <dbReference type="ARBA" id="ARBA00006464"/>
    </source>
</evidence>
<dbReference type="PANTHER" id="PTHR30576:SF4">
    <property type="entry name" value="UNDECAPRENYL-PHOSPHATE GALACTOSE PHOSPHOTRANSFERASE"/>
    <property type="match status" value="1"/>
</dbReference>
<feature type="transmembrane region" description="Helical" evidence="10">
    <location>
        <begin position="119"/>
        <end position="140"/>
    </location>
</feature>
<feature type="transmembrane region" description="Helical" evidence="10">
    <location>
        <begin position="281"/>
        <end position="302"/>
    </location>
</feature>
<sequence>MTRLHFNKVRAEVARALFFILADLAALALSYLLAGLVVLIFSRFAEGRSYADLLVDTAMTRPGEIGFFAAALMGWFWHRGHYTRRQPFWIESYQVLIGCLVALLCAGFLQFALQQVFSRLWLVNTWILAIGAIPTARWLARNLMDKLGVWTIGVLVVGDRHRIAEAEALLESEPHLGFRVVASMGFNGIDGHNPNGWHDACIRHQASMVVLAAEEAEMVRHRDAIARLALEGLPFLCVQSLSGLPVLSLHAFYLVGHDVLLLMEGGRQGVTARLIKAAFDWLGAMFLTVLLSPLLLGLALAVRRDGGSVFYGDQRIGRNGRYFYCLKFRTMVPQADQVLERLLRDDPAVRAEWEATRKLRQDPRITPVGRFMRSFSLDELPQILNVLKGDMSLVGPRPVPVVEAEAYGPELRYYIQGKPGITGLWQVSGRNNLEYAQRVRLNTWYLKNWSLWLDILILIKTIPAVLLRKGAY</sequence>
<feature type="transmembrane region" description="Helical" evidence="10">
    <location>
        <begin position="90"/>
        <end position="113"/>
    </location>
</feature>
<keyword evidence="5 12" id="KW-0808">Transferase</keyword>
<protein>
    <submittedName>
        <fullName evidence="12">Putative Undecaprenyl-phosphate galactose phosphotransferase</fullName>
    </submittedName>
</protein>
<evidence type="ECO:0000256" key="1">
    <source>
        <dbReference type="ARBA" id="ARBA00004141"/>
    </source>
</evidence>
<evidence type="ECO:0000259" key="11">
    <source>
        <dbReference type="Pfam" id="PF02397"/>
    </source>
</evidence>
<evidence type="ECO:0000256" key="6">
    <source>
        <dbReference type="ARBA" id="ARBA00022692"/>
    </source>
</evidence>
<feature type="transmembrane region" description="Helical" evidence="10">
    <location>
        <begin position="449"/>
        <end position="467"/>
    </location>
</feature>
<keyword evidence="4" id="KW-1003">Cell membrane</keyword>
<dbReference type="Proteomes" id="UP000004169">
    <property type="component" value="Unassembled WGS sequence"/>
</dbReference>
<evidence type="ECO:0000256" key="4">
    <source>
        <dbReference type="ARBA" id="ARBA00022475"/>
    </source>
</evidence>
<dbReference type="OrthoDB" id="9808602at2"/>
<evidence type="ECO:0000313" key="12">
    <source>
        <dbReference type="EMBL" id="CCG41378.1"/>
    </source>
</evidence>
<keyword evidence="6 10" id="KW-0812">Transmembrane</keyword>
<evidence type="ECO:0000256" key="10">
    <source>
        <dbReference type="SAM" id="Phobius"/>
    </source>
</evidence>
<feature type="transmembrane region" description="Helical" evidence="10">
    <location>
        <begin position="61"/>
        <end position="78"/>
    </location>
</feature>
<evidence type="ECO:0000256" key="7">
    <source>
        <dbReference type="ARBA" id="ARBA00022989"/>
    </source>
</evidence>
<proteinExistence type="inferred from homology"/>
<dbReference type="GO" id="GO:0005886">
    <property type="term" value="C:plasma membrane"/>
    <property type="evidence" value="ECO:0007669"/>
    <property type="project" value="UniProtKB-SubCell"/>
</dbReference>
<dbReference type="eggNOG" id="COG2148">
    <property type="taxonomic scope" value="Bacteria"/>
</dbReference>
<dbReference type="InterPro" id="IPR017475">
    <property type="entry name" value="EPS_sugar_tfrase"/>
</dbReference>
<accession>H8FSP0</accession>
<keyword evidence="13" id="KW-1185">Reference proteome</keyword>
<dbReference type="InterPro" id="IPR003362">
    <property type="entry name" value="Bact_transf"/>
</dbReference>
<gene>
    <name evidence="12" type="primary">rfbP</name>
    <name evidence="12" type="ORF">PHAMO_270219</name>
</gene>
<evidence type="ECO:0000256" key="5">
    <source>
        <dbReference type="ARBA" id="ARBA00022679"/>
    </source>
</evidence>
<dbReference type="PANTHER" id="PTHR30576">
    <property type="entry name" value="COLANIC BIOSYNTHESIS UDP-GLUCOSE LIPID CARRIER TRANSFERASE"/>
    <property type="match status" value="1"/>
</dbReference>
<feature type="transmembrane region" description="Helical" evidence="10">
    <location>
        <begin position="16"/>
        <end position="41"/>
    </location>
</feature>
<dbReference type="AlphaFoldDB" id="H8FSP0"/>
<dbReference type="EMBL" id="CAHP01000020">
    <property type="protein sequence ID" value="CCG41378.1"/>
    <property type="molecule type" value="Genomic_DNA"/>
</dbReference>